<dbReference type="PANTHER" id="PTHR21207:SF2">
    <property type="entry name" value="PARKIN COREGULATED GENE PROTEIN"/>
    <property type="match status" value="1"/>
</dbReference>
<protein>
    <submittedName>
        <fullName evidence="1">Uncharacterized protein</fullName>
    </submittedName>
</protein>
<evidence type="ECO:0000313" key="1">
    <source>
        <dbReference type="EMBL" id="CUC10527.1"/>
    </source>
</evidence>
<dbReference type="InterPro" id="IPR019399">
    <property type="entry name" value="Parkin_co-regulated_protein"/>
</dbReference>
<accession>A0A0K6SAF4</accession>
<organism evidence="1">
    <name type="scientific">Chromera velia CCMP2878</name>
    <dbReference type="NCBI Taxonomy" id="1169474"/>
    <lineage>
        <taxon>Eukaryota</taxon>
        <taxon>Sar</taxon>
        <taxon>Alveolata</taxon>
        <taxon>Colpodellida</taxon>
        <taxon>Chromeraceae</taxon>
        <taxon>Chromera</taxon>
    </lineage>
</organism>
<dbReference type="GO" id="GO:0030544">
    <property type="term" value="F:Hsp70 protein binding"/>
    <property type="evidence" value="ECO:0007669"/>
    <property type="project" value="TreeGrafter"/>
</dbReference>
<reference evidence="1" key="1">
    <citation type="submission" date="2014-11" db="EMBL/GenBank/DDBJ databases">
        <title>Molecular phylogeny of cliff fern family Woodsiaceae with morphological implications.</title>
        <authorList>
            <person name="Shao Y.-Z."/>
            <person name="Wei R."/>
            <person name="Zhang X.-C."/>
        </authorList>
    </citation>
    <scope>NUCLEOTIDE SEQUENCE</scope>
</reference>
<proteinExistence type="predicted"/>
<name>A0A0K6SAF4_9ALVE</name>
<dbReference type="VEuPathDB" id="CryptoDB:Cvel_9504"/>
<dbReference type="PANTHER" id="PTHR21207">
    <property type="entry name" value="PARKIN COREGULATED GENE PROTEIN PARK2 COREGULATED"/>
    <property type="match status" value="1"/>
</dbReference>
<dbReference type="GO" id="GO:0051879">
    <property type="term" value="F:Hsp90 protein binding"/>
    <property type="evidence" value="ECO:0007669"/>
    <property type="project" value="TreeGrafter"/>
</dbReference>
<dbReference type="EMBL" id="CDMZ01004387">
    <property type="protein sequence ID" value="CUC10527.1"/>
    <property type="molecule type" value="Genomic_DNA"/>
</dbReference>
<gene>
    <name evidence="1" type="ORF">Cvel_9504.t2</name>
</gene>
<dbReference type="AlphaFoldDB" id="A0A0K6SAF4"/>
<dbReference type="Pfam" id="PF10274">
    <property type="entry name" value="ParcG"/>
    <property type="match status" value="1"/>
</dbReference>
<sequence length="98" mass="11555">MQRSSRRLSKSFRHWYSPVADMVGEALVPYYRQILPIFNLYKNCNKNVGDFIDYGQRKRLNLGELIEETLELFEIHGGEDAFINIKYMIPTYESCVLT</sequence>